<proteinExistence type="predicted"/>
<keyword evidence="2" id="KW-1185">Reference proteome</keyword>
<comment type="caution">
    <text evidence="1">The sequence shown here is derived from an EMBL/GenBank/DDBJ whole genome shotgun (WGS) entry which is preliminary data.</text>
</comment>
<name>A0ABP7M953_9GAMM</name>
<protein>
    <submittedName>
        <fullName evidence="1">Uncharacterized protein</fullName>
    </submittedName>
</protein>
<evidence type="ECO:0000313" key="1">
    <source>
        <dbReference type="EMBL" id="GAA3915010.1"/>
    </source>
</evidence>
<dbReference type="Proteomes" id="UP001501565">
    <property type="component" value="Unassembled WGS sequence"/>
</dbReference>
<reference evidence="2" key="1">
    <citation type="journal article" date="2019" name="Int. J. Syst. Evol. Microbiol.">
        <title>The Global Catalogue of Microorganisms (GCM) 10K type strain sequencing project: providing services to taxonomists for standard genome sequencing and annotation.</title>
        <authorList>
            <consortium name="The Broad Institute Genomics Platform"/>
            <consortium name="The Broad Institute Genome Sequencing Center for Infectious Disease"/>
            <person name="Wu L."/>
            <person name="Ma J."/>
        </authorList>
    </citation>
    <scope>NUCLEOTIDE SEQUENCE [LARGE SCALE GENOMIC DNA]</scope>
    <source>
        <strain evidence="2">JCM 17551</strain>
    </source>
</reference>
<gene>
    <name evidence="1" type="ORF">GCM10022277_06940</name>
</gene>
<accession>A0ABP7M953</accession>
<organism evidence="1 2">
    <name type="scientific">Litoribacillus peritrichatus</name>
    <dbReference type="NCBI Taxonomy" id="718191"/>
    <lineage>
        <taxon>Bacteria</taxon>
        <taxon>Pseudomonadati</taxon>
        <taxon>Pseudomonadota</taxon>
        <taxon>Gammaproteobacteria</taxon>
        <taxon>Oceanospirillales</taxon>
        <taxon>Oceanospirillaceae</taxon>
        <taxon>Litoribacillus</taxon>
    </lineage>
</organism>
<sequence>MKARNCRALINPDGLLNQDRKPLVIKNGNTNSVIQIQSYKISSTKTKKGALTQVNAPFYIKTALSQRLWRLP</sequence>
<dbReference type="EMBL" id="BAABBN010000004">
    <property type="protein sequence ID" value="GAA3915010.1"/>
    <property type="molecule type" value="Genomic_DNA"/>
</dbReference>
<evidence type="ECO:0000313" key="2">
    <source>
        <dbReference type="Proteomes" id="UP001501565"/>
    </source>
</evidence>